<feature type="compositionally biased region" description="Polar residues" evidence="1">
    <location>
        <begin position="481"/>
        <end position="492"/>
    </location>
</feature>
<feature type="region of interest" description="Disordered" evidence="1">
    <location>
        <begin position="780"/>
        <end position="856"/>
    </location>
</feature>
<feature type="region of interest" description="Disordered" evidence="1">
    <location>
        <begin position="480"/>
        <end position="582"/>
    </location>
</feature>
<dbReference type="AlphaFoldDB" id="A0A2T5HSR6"/>
<dbReference type="RefSeq" id="WP_107815929.1">
    <property type="nucleotide sequence ID" value="NZ_QAOH01000004.1"/>
</dbReference>
<dbReference type="OrthoDB" id="480426at2"/>
<feature type="compositionally biased region" description="Basic and acidic residues" evidence="1">
    <location>
        <begin position="812"/>
        <end position="821"/>
    </location>
</feature>
<sequence>MIASPTGTFDDFLYALRSFESGVDYERYQASVITEWQIRDWVGEENWATYQAGELTWTELQYRSENSLGFVGYQFGEALLIDLGYYEDDVFYGNGASSNTWDGTFTGKNGINSLDDLKTELQEKVILDAFGYNLNVIENGLQNSGQSLDDFIGQTFTYTDVDGSTVSVELTLTGILAAAHLRGAWGTLNLLQGGNASTDEYGTSILKYVQQFGGYDAPKVETLIDDYLAGVSMAPTGGDDSGSLTLAWAWGSHEVIDGFDPAQDRINFVNQFGANDIRITENGGDVVIEVLFSGSAQQSYTLKNVSLNDLSPSNFVNVSGTRDFIEEAFTTSSDTDTSVPDTAEDTDSIVPVSAPEVAEPEAAEPEQTEPELAVSVENPTDVTEEAPVAGSGQTVTITWNWGANAVIQAFNPATDVLNFGWMQPGNLNVTENANGDLVIEIPSNNQSYVFEGISLSDLSMDNIEALDASMTAFFAERVGSGASTETGETVSETPEADNETGSGNMSEDMDISDGGSDAGGDTTTDVPAADPVEDTHDHGDDMGDEDTSGDTGSEVVEGGTTVGNQDSSGSGEDTPFVGGGTIHAVNSSGADIEGFDPATDQLDFGSISVHGLILTETPDGEAALRNVWGSDAQVLKGVSVADLTQESLGVVGNEHLREDLGGILSWEKGIGPRDADTVYILSHQVGKVTTITDFDAATDKISFLYYGTREQLTVEQDGADLVISTGTTGQTFIFKDLSLRDLTPGQLEFHFDQVMEDNLEVPFGVSQEDVSLVSRTSLLTPDAPAGATTDGHQVREGSTVPIGHDPSGEQSTHGDHNHDDMDMSGDMDMSDSGSDAGGDTMTDVPATDPVEDTSDDVDYVGGGDTITITWNWGQHDEFDFNPAEDMLDFGWLTSDNFDVQQTAEGILIEVVGNDHSYLLSGLTADDLSAENYSALNTSAQAELDAFFL</sequence>
<organism evidence="2 3">
    <name type="scientific">Celeribacter persicus</name>
    <dbReference type="NCBI Taxonomy" id="1651082"/>
    <lineage>
        <taxon>Bacteria</taxon>
        <taxon>Pseudomonadati</taxon>
        <taxon>Pseudomonadota</taxon>
        <taxon>Alphaproteobacteria</taxon>
        <taxon>Rhodobacterales</taxon>
        <taxon>Roseobacteraceae</taxon>
        <taxon>Celeribacter</taxon>
    </lineage>
</organism>
<dbReference type="Proteomes" id="UP000244077">
    <property type="component" value="Unassembled WGS sequence"/>
</dbReference>
<feature type="compositionally biased region" description="Low complexity" evidence="1">
    <location>
        <begin position="549"/>
        <end position="563"/>
    </location>
</feature>
<gene>
    <name evidence="2" type="ORF">C8N42_104231</name>
</gene>
<dbReference type="InterPro" id="IPR011049">
    <property type="entry name" value="Serralysin-like_metalloprot_C"/>
</dbReference>
<accession>A0A2T5HSR6</accession>
<keyword evidence="3" id="KW-1185">Reference proteome</keyword>
<comment type="caution">
    <text evidence="2">The sequence shown here is derived from an EMBL/GenBank/DDBJ whole genome shotgun (WGS) entry which is preliminary data.</text>
</comment>
<dbReference type="EMBL" id="QAOH01000004">
    <property type="protein sequence ID" value="PTQ74586.1"/>
    <property type="molecule type" value="Genomic_DNA"/>
</dbReference>
<evidence type="ECO:0000256" key="1">
    <source>
        <dbReference type="SAM" id="MobiDB-lite"/>
    </source>
</evidence>
<dbReference type="SUPFAM" id="SSF51120">
    <property type="entry name" value="beta-Roll"/>
    <property type="match status" value="1"/>
</dbReference>
<reference evidence="2 3" key="1">
    <citation type="submission" date="2018-04" db="EMBL/GenBank/DDBJ databases">
        <title>Genomic Encyclopedia of Archaeal and Bacterial Type Strains, Phase II (KMG-II): from individual species to whole genera.</title>
        <authorList>
            <person name="Goeker M."/>
        </authorList>
    </citation>
    <scope>NUCLEOTIDE SEQUENCE [LARGE SCALE GENOMIC DNA]</scope>
    <source>
        <strain evidence="2 3">DSM 100434</strain>
    </source>
</reference>
<evidence type="ECO:0000313" key="3">
    <source>
        <dbReference type="Proteomes" id="UP000244077"/>
    </source>
</evidence>
<feature type="compositionally biased region" description="Low complexity" evidence="1">
    <location>
        <begin position="512"/>
        <end position="525"/>
    </location>
</feature>
<feature type="compositionally biased region" description="Low complexity" evidence="1">
    <location>
        <begin position="830"/>
        <end position="843"/>
    </location>
</feature>
<protein>
    <submittedName>
        <fullName evidence="2">Uncharacterized protein</fullName>
    </submittedName>
</protein>
<evidence type="ECO:0000313" key="2">
    <source>
        <dbReference type="EMBL" id="PTQ74586.1"/>
    </source>
</evidence>
<name>A0A2T5HSR6_9RHOB</name>
<proteinExistence type="predicted"/>